<dbReference type="InterPro" id="IPR011109">
    <property type="entry name" value="DNA_bind_recombinase_dom"/>
</dbReference>
<sequence>MARRSRAIVETARPKYRVWRIAIYIRLSKEDMRCLDESESVTNQRQIIEDHIAGFNDGDEYIIVDEYVDDGISGTTDDEREDFQRMLSDIKRGRVNCVIVKDLARSFRNYSDQGYYLDDWFPRYNVRFISLYHQPLDSYKEPQNMRSIAVPIQGVLNENHCAETSDKVREVFDMKRRNGEHIGSFAAYGYVKDPNDKNALVIDEEAAAVVRDIYNMFLDGMSKNAIVRYLNEHGILSPAAYKRERLGLKYQNPSVDPAKPPLWCAMSVTTILKNRMYCGDMVQGRYRMKSYKVHVQEVVPEDEWYIVENTHEAIIDRETFEKVQRLLIRDTRTGPQQKKLYLFSGFLKCADCGKAMTRSKVGNVVYYYCRTYKDQSKTACTKHTIKHDRLEAAVLYAIQQQVYLAVDYTKTIERINRAPLVKSQSKKLMDAIEQKERELSKITRYKQAIYQDWKDGEISHSDYRHMKEDYERQAEALEEVIGKLRAEQAELENGIDTENPFLAAFRQYQNIDKLTRDILIELVDHIKIHEGGYISIVFRFADELRRIQEFIEVNTHNEAV</sequence>
<comment type="caution">
    <text evidence="6">The sequence shown here is derived from an EMBL/GenBank/DDBJ whole genome shotgun (WGS) entry which is preliminary data.</text>
</comment>
<protein>
    <submittedName>
        <fullName evidence="6">DUF4368 domain-containing protein</fullName>
    </submittedName>
    <submittedName>
        <fullName evidence="4">Recombinase</fullName>
    </submittedName>
</protein>
<feature type="domain" description="Resolvase/invertase-type recombinase catalytic" evidence="2">
    <location>
        <begin position="20"/>
        <end position="179"/>
    </location>
</feature>
<dbReference type="InterPro" id="IPR036162">
    <property type="entry name" value="Resolvase-like_N_sf"/>
</dbReference>
<accession>A0A374P400</accession>
<dbReference type="Proteomes" id="UP000261023">
    <property type="component" value="Unassembled WGS sequence"/>
</dbReference>
<dbReference type="Proteomes" id="UP001055091">
    <property type="component" value="Unassembled WGS sequence"/>
</dbReference>
<dbReference type="EMBL" id="QSON01000009">
    <property type="protein sequence ID" value="RGJ01647.1"/>
    <property type="molecule type" value="Genomic_DNA"/>
</dbReference>
<dbReference type="GO" id="GO:0003677">
    <property type="term" value="F:DNA binding"/>
    <property type="evidence" value="ECO:0007669"/>
    <property type="project" value="InterPro"/>
</dbReference>
<dbReference type="SUPFAM" id="SSF53041">
    <property type="entry name" value="Resolvase-like"/>
    <property type="match status" value="1"/>
</dbReference>
<dbReference type="Pfam" id="PF13408">
    <property type="entry name" value="Zn_ribbon_recom"/>
    <property type="match status" value="1"/>
</dbReference>
<evidence type="ECO:0000313" key="8">
    <source>
        <dbReference type="Proteomes" id="UP000263014"/>
    </source>
</evidence>
<evidence type="ECO:0000313" key="6">
    <source>
        <dbReference type="EMBL" id="RGJ01647.1"/>
    </source>
</evidence>
<dbReference type="Gene3D" id="3.90.1750.20">
    <property type="entry name" value="Putative Large Serine Recombinase, Chain B, Domain 2"/>
    <property type="match status" value="1"/>
</dbReference>
<dbReference type="EMBL" id="BQNJ01000001">
    <property type="protein sequence ID" value="GKG99844.1"/>
    <property type="molecule type" value="Genomic_DNA"/>
</dbReference>
<dbReference type="AlphaFoldDB" id="A0A374P400"/>
<dbReference type="OrthoDB" id="9804620at2"/>
<dbReference type="PROSITE" id="PS51737">
    <property type="entry name" value="RECOMBINASE_DNA_BIND"/>
    <property type="match status" value="1"/>
</dbReference>
<dbReference type="Proteomes" id="UP000263014">
    <property type="component" value="Unassembled WGS sequence"/>
</dbReference>
<dbReference type="Pfam" id="PF14287">
    <property type="entry name" value="DUF4368"/>
    <property type="match status" value="1"/>
</dbReference>
<dbReference type="InterPro" id="IPR038109">
    <property type="entry name" value="DNA_bind_recomb_sf"/>
</dbReference>
<organism evidence="6 8">
    <name type="scientific">Hungatella hathewayi</name>
    <dbReference type="NCBI Taxonomy" id="154046"/>
    <lineage>
        <taxon>Bacteria</taxon>
        <taxon>Bacillati</taxon>
        <taxon>Bacillota</taxon>
        <taxon>Clostridia</taxon>
        <taxon>Lachnospirales</taxon>
        <taxon>Lachnospiraceae</taxon>
        <taxon>Hungatella</taxon>
    </lineage>
</organism>
<dbReference type="EMBL" id="QTJW01000014">
    <property type="protein sequence ID" value="RGD68779.1"/>
    <property type="molecule type" value="Genomic_DNA"/>
</dbReference>
<dbReference type="InterPro" id="IPR025827">
    <property type="entry name" value="Zn_ribbon_recom_dom"/>
</dbReference>
<feature type="domain" description="Recombinase" evidence="3">
    <location>
        <begin position="187"/>
        <end position="333"/>
    </location>
</feature>
<dbReference type="Gene3D" id="3.40.50.1390">
    <property type="entry name" value="Resolvase, N-terminal catalytic domain"/>
    <property type="match status" value="1"/>
</dbReference>
<gene>
    <name evidence="4" type="ORF">CE91St55_18260</name>
    <name evidence="5" type="ORF">DWX31_20395</name>
    <name evidence="6" type="ORF">DXD79_19925</name>
</gene>
<dbReference type="PANTHER" id="PTHR30461:SF23">
    <property type="entry name" value="DNA RECOMBINASE-RELATED"/>
    <property type="match status" value="1"/>
</dbReference>
<evidence type="ECO:0000313" key="4">
    <source>
        <dbReference type="EMBL" id="GKG99844.1"/>
    </source>
</evidence>
<evidence type="ECO:0000259" key="2">
    <source>
        <dbReference type="PROSITE" id="PS51736"/>
    </source>
</evidence>
<reference evidence="7 8" key="1">
    <citation type="submission" date="2018-08" db="EMBL/GenBank/DDBJ databases">
        <title>A genome reference for cultivated species of the human gut microbiota.</title>
        <authorList>
            <person name="Zou Y."/>
            <person name="Xue W."/>
            <person name="Luo G."/>
        </authorList>
    </citation>
    <scope>NUCLEOTIDE SEQUENCE [LARGE SCALE GENOMIC DNA]</scope>
    <source>
        <strain evidence="5 7">AF19-13AC</strain>
        <strain evidence="6 8">TM09-12</strain>
    </source>
</reference>
<proteinExistence type="predicted"/>
<dbReference type="Pfam" id="PF00239">
    <property type="entry name" value="Resolvase"/>
    <property type="match status" value="1"/>
</dbReference>
<dbReference type="InterPro" id="IPR025378">
    <property type="entry name" value="DUF4368"/>
</dbReference>
<dbReference type="PROSITE" id="PS51736">
    <property type="entry name" value="RECOMBINASES_3"/>
    <property type="match status" value="1"/>
</dbReference>
<dbReference type="RefSeq" id="WP_117502633.1">
    <property type="nucleotide sequence ID" value="NZ_BQNJ01000001.1"/>
</dbReference>
<keyword evidence="1" id="KW-0175">Coiled coil</keyword>
<evidence type="ECO:0000313" key="5">
    <source>
        <dbReference type="EMBL" id="RGD68779.1"/>
    </source>
</evidence>
<evidence type="ECO:0000313" key="7">
    <source>
        <dbReference type="Proteomes" id="UP000261023"/>
    </source>
</evidence>
<dbReference type="Pfam" id="PF07508">
    <property type="entry name" value="Recombinase"/>
    <property type="match status" value="1"/>
</dbReference>
<dbReference type="PANTHER" id="PTHR30461">
    <property type="entry name" value="DNA-INVERTASE FROM LAMBDOID PROPHAGE"/>
    <property type="match status" value="1"/>
</dbReference>
<evidence type="ECO:0000256" key="1">
    <source>
        <dbReference type="SAM" id="Coils"/>
    </source>
</evidence>
<reference evidence="4" key="2">
    <citation type="submission" date="2022-01" db="EMBL/GenBank/DDBJ databases">
        <title>Novel bile acid biosynthetic pathways are enriched in the microbiome of centenarians.</title>
        <authorList>
            <person name="Sato Y."/>
            <person name="Atarashi K."/>
            <person name="Plichta R.D."/>
            <person name="Arai Y."/>
            <person name="Sasajima S."/>
            <person name="Kearney M.S."/>
            <person name="Suda W."/>
            <person name="Takeshita K."/>
            <person name="Sasaki T."/>
            <person name="Okamoto S."/>
            <person name="Skelly N.A."/>
            <person name="Okamura Y."/>
            <person name="Vlamakis H."/>
            <person name="Li Y."/>
            <person name="Tanoue T."/>
            <person name="Takei H."/>
            <person name="Nittono H."/>
            <person name="Narushima S."/>
            <person name="Irie J."/>
            <person name="Itoh H."/>
            <person name="Moriya K."/>
            <person name="Sugiura Y."/>
            <person name="Suematsu M."/>
            <person name="Moritoki N."/>
            <person name="Shibata S."/>
            <person name="Littman R.D."/>
            <person name="Fischbach A.M."/>
            <person name="Uwamino Y."/>
            <person name="Inoue T."/>
            <person name="Honda A."/>
            <person name="Hattori M."/>
            <person name="Murai T."/>
            <person name="Xavier J.R."/>
            <person name="Hirose N."/>
            <person name="Honda K."/>
        </authorList>
    </citation>
    <scope>NUCLEOTIDE SEQUENCE</scope>
    <source>
        <strain evidence="4">CE91-St55</strain>
    </source>
</reference>
<dbReference type="InterPro" id="IPR006119">
    <property type="entry name" value="Resolv_N"/>
</dbReference>
<evidence type="ECO:0000259" key="3">
    <source>
        <dbReference type="PROSITE" id="PS51737"/>
    </source>
</evidence>
<feature type="coiled-coil region" evidence="1">
    <location>
        <begin position="460"/>
        <end position="494"/>
    </location>
</feature>
<dbReference type="GO" id="GO:0000150">
    <property type="term" value="F:DNA strand exchange activity"/>
    <property type="evidence" value="ECO:0007669"/>
    <property type="project" value="InterPro"/>
</dbReference>
<dbReference type="InterPro" id="IPR050639">
    <property type="entry name" value="SSR_resolvase"/>
</dbReference>
<dbReference type="SMART" id="SM00857">
    <property type="entry name" value="Resolvase"/>
    <property type="match status" value="1"/>
</dbReference>
<name>A0A374P400_9FIRM</name>